<dbReference type="AlphaFoldDB" id="A0A0A9FYH6"/>
<reference evidence="1" key="2">
    <citation type="journal article" date="2015" name="Data Brief">
        <title>Shoot transcriptome of the giant reed, Arundo donax.</title>
        <authorList>
            <person name="Barrero R.A."/>
            <person name="Guerrero F.D."/>
            <person name="Moolhuijzen P."/>
            <person name="Goolsby J.A."/>
            <person name="Tidwell J."/>
            <person name="Bellgard S.E."/>
            <person name="Bellgard M.I."/>
        </authorList>
    </citation>
    <scope>NUCLEOTIDE SEQUENCE</scope>
    <source>
        <tissue evidence="1">Shoot tissue taken approximately 20 cm above the soil surface</tissue>
    </source>
</reference>
<accession>A0A0A9FYH6</accession>
<reference evidence="1" key="1">
    <citation type="submission" date="2014-09" db="EMBL/GenBank/DDBJ databases">
        <authorList>
            <person name="Magalhaes I.L.F."/>
            <person name="Oliveira U."/>
            <person name="Santos F.R."/>
            <person name="Vidigal T.H.D.A."/>
            <person name="Brescovit A.D."/>
            <person name="Santos A.J."/>
        </authorList>
    </citation>
    <scope>NUCLEOTIDE SEQUENCE</scope>
    <source>
        <tissue evidence="1">Shoot tissue taken approximately 20 cm above the soil surface</tissue>
    </source>
</reference>
<organism evidence="1">
    <name type="scientific">Arundo donax</name>
    <name type="common">Giant reed</name>
    <name type="synonym">Donax arundinaceus</name>
    <dbReference type="NCBI Taxonomy" id="35708"/>
    <lineage>
        <taxon>Eukaryota</taxon>
        <taxon>Viridiplantae</taxon>
        <taxon>Streptophyta</taxon>
        <taxon>Embryophyta</taxon>
        <taxon>Tracheophyta</taxon>
        <taxon>Spermatophyta</taxon>
        <taxon>Magnoliopsida</taxon>
        <taxon>Liliopsida</taxon>
        <taxon>Poales</taxon>
        <taxon>Poaceae</taxon>
        <taxon>PACMAD clade</taxon>
        <taxon>Arundinoideae</taxon>
        <taxon>Arundineae</taxon>
        <taxon>Arundo</taxon>
    </lineage>
</organism>
<evidence type="ECO:0000313" key="1">
    <source>
        <dbReference type="EMBL" id="JAE13423.1"/>
    </source>
</evidence>
<proteinExistence type="predicted"/>
<sequence>MHANFLQMHNSQCNNIKKVKSCNVTLGIIFFGIEP</sequence>
<name>A0A0A9FYH6_ARUDO</name>
<protein>
    <submittedName>
        <fullName evidence="1">Uncharacterized protein</fullName>
    </submittedName>
</protein>
<dbReference type="EMBL" id="GBRH01184473">
    <property type="protein sequence ID" value="JAE13423.1"/>
    <property type="molecule type" value="Transcribed_RNA"/>
</dbReference>